<dbReference type="Proteomes" id="UP000299102">
    <property type="component" value="Unassembled WGS sequence"/>
</dbReference>
<protein>
    <submittedName>
        <fullName evidence="2">Uncharacterized protein</fullName>
    </submittedName>
</protein>
<accession>A0A4C1SFZ2</accession>
<gene>
    <name evidence="2" type="ORF">EVAR_887_1</name>
</gene>
<evidence type="ECO:0000256" key="1">
    <source>
        <dbReference type="SAM" id="MobiDB-lite"/>
    </source>
</evidence>
<evidence type="ECO:0000313" key="2">
    <source>
        <dbReference type="EMBL" id="GBP00287.1"/>
    </source>
</evidence>
<keyword evidence="3" id="KW-1185">Reference proteome</keyword>
<feature type="compositionally biased region" description="Polar residues" evidence="1">
    <location>
        <begin position="137"/>
        <end position="148"/>
    </location>
</feature>
<sequence length="148" mass="16473">MKRKNEGHGEKLNCLSCVKYYSTVCFREEERERGSRHDAKYRPEVSEGRRERLMPAHSGRLPDHSLSEENGLVINVKLVTNVPLRSLLIRTGPRVAVHLLPKVVTSSGVCGRGAAGHSTPRPASVLPPTVTREPQNKRATNARENSSR</sequence>
<evidence type="ECO:0000313" key="3">
    <source>
        <dbReference type="Proteomes" id="UP000299102"/>
    </source>
</evidence>
<feature type="region of interest" description="Disordered" evidence="1">
    <location>
        <begin position="110"/>
        <end position="148"/>
    </location>
</feature>
<dbReference type="AlphaFoldDB" id="A0A4C1SFZ2"/>
<reference evidence="2 3" key="1">
    <citation type="journal article" date="2019" name="Commun. Biol.">
        <title>The bagworm genome reveals a unique fibroin gene that provides high tensile strength.</title>
        <authorList>
            <person name="Kono N."/>
            <person name="Nakamura H."/>
            <person name="Ohtoshi R."/>
            <person name="Tomita M."/>
            <person name="Numata K."/>
            <person name="Arakawa K."/>
        </authorList>
    </citation>
    <scope>NUCLEOTIDE SEQUENCE [LARGE SCALE GENOMIC DNA]</scope>
</reference>
<comment type="caution">
    <text evidence="2">The sequence shown here is derived from an EMBL/GenBank/DDBJ whole genome shotgun (WGS) entry which is preliminary data.</text>
</comment>
<dbReference type="EMBL" id="BGZK01000005">
    <property type="protein sequence ID" value="GBP00287.1"/>
    <property type="molecule type" value="Genomic_DNA"/>
</dbReference>
<name>A0A4C1SFZ2_EUMVA</name>
<organism evidence="2 3">
    <name type="scientific">Eumeta variegata</name>
    <name type="common">Bagworm moth</name>
    <name type="synonym">Eumeta japonica</name>
    <dbReference type="NCBI Taxonomy" id="151549"/>
    <lineage>
        <taxon>Eukaryota</taxon>
        <taxon>Metazoa</taxon>
        <taxon>Ecdysozoa</taxon>
        <taxon>Arthropoda</taxon>
        <taxon>Hexapoda</taxon>
        <taxon>Insecta</taxon>
        <taxon>Pterygota</taxon>
        <taxon>Neoptera</taxon>
        <taxon>Endopterygota</taxon>
        <taxon>Lepidoptera</taxon>
        <taxon>Glossata</taxon>
        <taxon>Ditrysia</taxon>
        <taxon>Tineoidea</taxon>
        <taxon>Psychidae</taxon>
        <taxon>Oiketicinae</taxon>
        <taxon>Eumeta</taxon>
    </lineage>
</organism>
<proteinExistence type="predicted"/>
<feature type="region of interest" description="Disordered" evidence="1">
    <location>
        <begin position="32"/>
        <end position="65"/>
    </location>
</feature>